<dbReference type="InterPro" id="IPR036397">
    <property type="entry name" value="RNaseH_sf"/>
</dbReference>
<keyword evidence="1" id="KW-0472">Membrane</keyword>
<keyword evidence="3" id="KW-1185">Reference proteome</keyword>
<dbReference type="Gene3D" id="3.30.420.10">
    <property type="entry name" value="Ribonuclease H-like superfamily/Ribonuclease H"/>
    <property type="match status" value="1"/>
</dbReference>
<sequence>MVAQCPNCQQVKAEHQRPGGLTQCIELPLWKWDMINMDFIIGLPRTPWRYDSIWVIIDRLTKSAHFLPVRTTYSAEDYAKLYIREIVRLHEAERTIQIVDDMLRACVLDFKGVGMIIYLLLSPLIIIASKLVFRCPLMKHYTSGNVRRRDLEFDVEDWVLLKVSPMKGTMRFGKKGKLSPRYVGSYKIIPRIGRVAYDLDLPSELGAVHPAFHVSMLRKCIGYHSRITPMEDIHIV</sequence>
<dbReference type="RefSeq" id="XP_009792468.1">
    <property type="nucleotide sequence ID" value="XM_009794166.1"/>
</dbReference>
<keyword evidence="1" id="KW-1133">Transmembrane helix</keyword>
<name>A0A1U7XNI8_NICSY</name>
<evidence type="ECO:0000259" key="2">
    <source>
        <dbReference type="Pfam" id="PF24626"/>
    </source>
</evidence>
<dbReference type="PANTHER" id="PTHR45835:SF91">
    <property type="entry name" value="RETROTRANSPOSON, TY3-GYPSY SUBCLASS-LIKE PROTEIN"/>
    <property type="match status" value="1"/>
</dbReference>
<dbReference type="eggNOG" id="KOG0017">
    <property type="taxonomic scope" value="Eukaryota"/>
</dbReference>
<protein>
    <submittedName>
        <fullName evidence="4">Uncharacterized protein LOC104239522</fullName>
    </submittedName>
</protein>
<gene>
    <name evidence="4" type="primary">LOC104239522</name>
</gene>
<dbReference type="STRING" id="4096.A0A1U7XNI8"/>
<keyword evidence="1" id="KW-0812">Transmembrane</keyword>
<feature type="domain" description="Tf2-1-like SH3-like" evidence="2">
    <location>
        <begin position="157"/>
        <end position="220"/>
    </location>
</feature>
<feature type="transmembrane region" description="Helical" evidence="1">
    <location>
        <begin position="112"/>
        <end position="133"/>
    </location>
</feature>
<dbReference type="PANTHER" id="PTHR45835">
    <property type="entry name" value="YALI0A06105P"/>
    <property type="match status" value="1"/>
</dbReference>
<dbReference type="InterPro" id="IPR056924">
    <property type="entry name" value="SH3_Tf2-1"/>
</dbReference>
<dbReference type="Proteomes" id="UP000189701">
    <property type="component" value="Unplaced"/>
</dbReference>
<dbReference type="InterPro" id="IPR012337">
    <property type="entry name" value="RNaseH-like_sf"/>
</dbReference>
<dbReference type="Pfam" id="PF24626">
    <property type="entry name" value="SH3_Tf2-1"/>
    <property type="match status" value="1"/>
</dbReference>
<dbReference type="GO" id="GO:0003676">
    <property type="term" value="F:nucleic acid binding"/>
    <property type="evidence" value="ECO:0007669"/>
    <property type="project" value="InterPro"/>
</dbReference>
<proteinExistence type="predicted"/>
<reference evidence="4" key="2">
    <citation type="submission" date="2025-08" db="UniProtKB">
        <authorList>
            <consortium name="RefSeq"/>
        </authorList>
    </citation>
    <scope>IDENTIFICATION</scope>
    <source>
        <tissue evidence="4">Leaf</tissue>
    </source>
</reference>
<dbReference type="AlphaFoldDB" id="A0A1U7XNI8"/>
<evidence type="ECO:0000313" key="4">
    <source>
        <dbReference type="RefSeq" id="XP_009792468.1"/>
    </source>
</evidence>
<accession>A0A1U7XNI8</accession>
<evidence type="ECO:0000313" key="3">
    <source>
        <dbReference type="Proteomes" id="UP000189701"/>
    </source>
</evidence>
<dbReference type="SUPFAM" id="SSF53098">
    <property type="entry name" value="Ribonuclease H-like"/>
    <property type="match status" value="1"/>
</dbReference>
<organism evidence="3 4">
    <name type="scientific">Nicotiana sylvestris</name>
    <name type="common">Wood tobacco</name>
    <name type="synonym">South American tobacco</name>
    <dbReference type="NCBI Taxonomy" id="4096"/>
    <lineage>
        <taxon>Eukaryota</taxon>
        <taxon>Viridiplantae</taxon>
        <taxon>Streptophyta</taxon>
        <taxon>Embryophyta</taxon>
        <taxon>Tracheophyta</taxon>
        <taxon>Spermatophyta</taxon>
        <taxon>Magnoliopsida</taxon>
        <taxon>eudicotyledons</taxon>
        <taxon>Gunneridae</taxon>
        <taxon>Pentapetalae</taxon>
        <taxon>asterids</taxon>
        <taxon>lamiids</taxon>
        <taxon>Solanales</taxon>
        <taxon>Solanaceae</taxon>
        <taxon>Nicotianoideae</taxon>
        <taxon>Nicotianeae</taxon>
        <taxon>Nicotiana</taxon>
    </lineage>
</organism>
<evidence type="ECO:0000256" key="1">
    <source>
        <dbReference type="SAM" id="Phobius"/>
    </source>
</evidence>
<reference evidence="3" key="1">
    <citation type="journal article" date="2013" name="Genome Biol.">
        <title>Reference genomes and transcriptomes of Nicotiana sylvestris and Nicotiana tomentosiformis.</title>
        <authorList>
            <person name="Sierro N."/>
            <person name="Battey J.N."/>
            <person name="Ouadi S."/>
            <person name="Bovet L."/>
            <person name="Goepfert S."/>
            <person name="Bakaher N."/>
            <person name="Peitsch M.C."/>
            <person name="Ivanov N.V."/>
        </authorList>
    </citation>
    <scope>NUCLEOTIDE SEQUENCE [LARGE SCALE GENOMIC DNA]</scope>
</reference>